<reference evidence="2 3" key="1">
    <citation type="journal article" date="2018" name="New Phytol.">
        <title>Comparative genomics and transcriptomics depict ericoid mycorrhizal fungi as versatile saprotrophs and plant mutualists.</title>
        <authorList>
            <person name="Martino E."/>
            <person name="Morin E."/>
            <person name="Grelet G.A."/>
            <person name="Kuo A."/>
            <person name="Kohler A."/>
            <person name="Daghino S."/>
            <person name="Barry K.W."/>
            <person name="Cichocki N."/>
            <person name="Clum A."/>
            <person name="Dockter R.B."/>
            <person name="Hainaut M."/>
            <person name="Kuo R.C."/>
            <person name="LaButti K."/>
            <person name="Lindahl B.D."/>
            <person name="Lindquist E.A."/>
            <person name="Lipzen A."/>
            <person name="Khouja H.R."/>
            <person name="Magnuson J."/>
            <person name="Murat C."/>
            <person name="Ohm R.A."/>
            <person name="Singer S.W."/>
            <person name="Spatafora J.W."/>
            <person name="Wang M."/>
            <person name="Veneault-Fourrey C."/>
            <person name="Henrissat B."/>
            <person name="Grigoriev I.V."/>
            <person name="Martin F.M."/>
            <person name="Perotto S."/>
        </authorList>
    </citation>
    <scope>NUCLEOTIDE SEQUENCE [LARGE SCALE GENOMIC DNA]</scope>
    <source>
        <strain evidence="2 3">ATCC 22711</strain>
    </source>
</reference>
<dbReference type="InParanoid" id="A0A2T3AX65"/>
<dbReference type="Proteomes" id="UP000241818">
    <property type="component" value="Unassembled WGS sequence"/>
</dbReference>
<organism evidence="2 3">
    <name type="scientific">Amorphotheca resinae ATCC 22711</name>
    <dbReference type="NCBI Taxonomy" id="857342"/>
    <lineage>
        <taxon>Eukaryota</taxon>
        <taxon>Fungi</taxon>
        <taxon>Dikarya</taxon>
        <taxon>Ascomycota</taxon>
        <taxon>Pezizomycotina</taxon>
        <taxon>Leotiomycetes</taxon>
        <taxon>Helotiales</taxon>
        <taxon>Amorphothecaceae</taxon>
        <taxon>Amorphotheca</taxon>
    </lineage>
</organism>
<dbReference type="AlphaFoldDB" id="A0A2T3AX65"/>
<dbReference type="GeneID" id="36574997"/>
<protein>
    <submittedName>
        <fullName evidence="2">Uncharacterized protein</fullName>
    </submittedName>
</protein>
<keyword evidence="3" id="KW-1185">Reference proteome</keyword>
<proteinExistence type="predicted"/>
<accession>A0A2T3AX65</accession>
<dbReference type="EMBL" id="KZ679014">
    <property type="protein sequence ID" value="PSS13258.1"/>
    <property type="molecule type" value="Genomic_DNA"/>
</dbReference>
<evidence type="ECO:0000313" key="2">
    <source>
        <dbReference type="EMBL" id="PSS13258.1"/>
    </source>
</evidence>
<name>A0A2T3AX65_AMORE</name>
<feature type="compositionally biased region" description="Acidic residues" evidence="1">
    <location>
        <begin position="1"/>
        <end position="11"/>
    </location>
</feature>
<dbReference type="OrthoDB" id="4202871at2759"/>
<dbReference type="RefSeq" id="XP_024719249.1">
    <property type="nucleotide sequence ID" value="XM_024866916.1"/>
</dbReference>
<feature type="region of interest" description="Disordered" evidence="1">
    <location>
        <begin position="1"/>
        <end position="152"/>
    </location>
</feature>
<sequence>MATTIEELEGLFEDHPSLNASLQDFEPGSSELEQPPRFGYPSHHSGFRSETDSEIVGSDSAGRYSPPAWRRDGAGNRSSGFWNRKDNILGKRSWGSRESSPEYESADDGEDATLAAATRTRLPTGSLSPEKRRSPSPDIFPSGGKDFGNTFGGVKQEEGQEVIVPSAENPNNYIRFAVRAEVQHRTDPFEAVYLLVKSKLHDVTRSWSSLLLSIFVALMSILSLRTIFQPGTPPPVPDLVKVAGLAKAFEPLIFYSENSVQQIGDLQATGVAVWDLGESVRSTNMTSAPIIVKELDDLSESLKTLAIELTRFFANVDGDVDGILIVMDWAKRELSQLQLLPPSPLTSAFDNLHSILSRCGILETPSGVPTRLGSAVTSIFGLTSPQRTRQTLQRTFTEFLSVLEEAINSELQHSLALFSLFESIDRQFLNLARTVIRESSAQDSAHDDMLSSLWTKLLGPSASSLHKFEKNKKLLSNIRAKTVQNKSILLEHNGKLLTLKANLESLRRKLVSPLVRANGSTLSVEEQIRGLEDVGGYLGGVRERQRSKLMEMLYGAGSNSGRRIAGADAGEIEGRWDR</sequence>
<evidence type="ECO:0000256" key="1">
    <source>
        <dbReference type="SAM" id="MobiDB-lite"/>
    </source>
</evidence>
<gene>
    <name evidence="2" type="ORF">M430DRAFT_36349</name>
</gene>
<dbReference type="STRING" id="857342.A0A2T3AX65"/>
<feature type="compositionally biased region" description="Low complexity" evidence="1">
    <location>
        <begin position="112"/>
        <end position="124"/>
    </location>
</feature>
<evidence type="ECO:0000313" key="3">
    <source>
        <dbReference type="Proteomes" id="UP000241818"/>
    </source>
</evidence>